<evidence type="ECO:0000313" key="2">
    <source>
        <dbReference type="EMBL" id="KAK7029974.1"/>
    </source>
</evidence>
<name>A0AAW0BUN6_9AGAR</name>
<dbReference type="EMBL" id="JAWWNJ010000026">
    <property type="protein sequence ID" value="KAK7029974.1"/>
    <property type="molecule type" value="Genomic_DNA"/>
</dbReference>
<protein>
    <submittedName>
        <fullName evidence="2">Uncharacterized protein</fullName>
    </submittedName>
</protein>
<gene>
    <name evidence="2" type="ORF">R3P38DRAFT_3188899</name>
</gene>
<organism evidence="2 3">
    <name type="scientific">Favolaschia claudopus</name>
    <dbReference type="NCBI Taxonomy" id="2862362"/>
    <lineage>
        <taxon>Eukaryota</taxon>
        <taxon>Fungi</taxon>
        <taxon>Dikarya</taxon>
        <taxon>Basidiomycota</taxon>
        <taxon>Agaricomycotina</taxon>
        <taxon>Agaricomycetes</taxon>
        <taxon>Agaricomycetidae</taxon>
        <taxon>Agaricales</taxon>
        <taxon>Marasmiineae</taxon>
        <taxon>Mycenaceae</taxon>
        <taxon>Favolaschia</taxon>
    </lineage>
</organism>
<keyword evidence="3" id="KW-1185">Reference proteome</keyword>
<evidence type="ECO:0000313" key="3">
    <source>
        <dbReference type="Proteomes" id="UP001362999"/>
    </source>
</evidence>
<dbReference type="Proteomes" id="UP001362999">
    <property type="component" value="Unassembled WGS sequence"/>
</dbReference>
<evidence type="ECO:0000256" key="1">
    <source>
        <dbReference type="SAM" id="MobiDB-lite"/>
    </source>
</evidence>
<comment type="caution">
    <text evidence="2">The sequence shown here is derived from an EMBL/GenBank/DDBJ whole genome shotgun (WGS) entry which is preliminary data.</text>
</comment>
<sequence>MQTNANVRTTRSLLPIKYPAIPNDDKAEKRARRQAELIARRERAAARAAYYAANPLESLDEGIKEVLNHRSTPSTPGTTESDADAGNAIVDQFDEESWNHIWERLWHVEGVAEAELERQMQAFSESNWAALVDDVRDVTFPRGGTHSAARRRGPLQIVPPPTNAPKPSHVAEENEV</sequence>
<accession>A0AAW0BUN6</accession>
<proteinExistence type="predicted"/>
<dbReference type="AlphaFoldDB" id="A0AAW0BUN6"/>
<reference evidence="2 3" key="1">
    <citation type="journal article" date="2024" name="J Genomics">
        <title>Draft genome sequencing and assembly of Favolaschia claudopus CIRM-BRFM 2984 isolated from oak limbs.</title>
        <authorList>
            <person name="Navarro D."/>
            <person name="Drula E."/>
            <person name="Chaduli D."/>
            <person name="Cazenave R."/>
            <person name="Ahrendt S."/>
            <person name="Wang J."/>
            <person name="Lipzen A."/>
            <person name="Daum C."/>
            <person name="Barry K."/>
            <person name="Grigoriev I.V."/>
            <person name="Favel A."/>
            <person name="Rosso M.N."/>
            <person name="Martin F."/>
        </authorList>
    </citation>
    <scope>NUCLEOTIDE SEQUENCE [LARGE SCALE GENOMIC DNA]</scope>
    <source>
        <strain evidence="2 3">CIRM-BRFM 2984</strain>
    </source>
</reference>
<feature type="region of interest" description="Disordered" evidence="1">
    <location>
        <begin position="142"/>
        <end position="176"/>
    </location>
</feature>